<dbReference type="Proteomes" id="UP000325690">
    <property type="component" value="Unassembled WGS sequence"/>
</dbReference>
<evidence type="ECO:0000313" key="2">
    <source>
        <dbReference type="EMBL" id="KAB7754783.1"/>
    </source>
</evidence>
<feature type="chain" id="PRO_5024320312" evidence="1">
    <location>
        <begin position="36"/>
        <end position="81"/>
    </location>
</feature>
<dbReference type="EMBL" id="ANBP01000023">
    <property type="protein sequence ID" value="KAB7754783.1"/>
    <property type="molecule type" value="Genomic_DNA"/>
</dbReference>
<organism evidence="2 3">
    <name type="scientific">Mycolicibacterium phlei DSM 43239 = CCUG 21000</name>
    <dbReference type="NCBI Taxonomy" id="1226750"/>
    <lineage>
        <taxon>Bacteria</taxon>
        <taxon>Bacillati</taxon>
        <taxon>Actinomycetota</taxon>
        <taxon>Actinomycetes</taxon>
        <taxon>Mycobacteriales</taxon>
        <taxon>Mycobacteriaceae</taxon>
        <taxon>Mycolicibacterium</taxon>
    </lineage>
</organism>
<gene>
    <name evidence="2" type="ORF">MPHL21000_15480</name>
</gene>
<proteinExistence type="predicted"/>
<keyword evidence="3" id="KW-1185">Reference proteome</keyword>
<sequence>MATKTTARIARFIALPAVAAGIAAGALGFAGAASAGTYTQDMTPRPGLVVGPNVKAHPAPEMAAGTHHHGLVYAQQLAPQR</sequence>
<comment type="caution">
    <text evidence="2">The sequence shown here is derived from an EMBL/GenBank/DDBJ whole genome shotgun (WGS) entry which is preliminary data.</text>
</comment>
<keyword evidence="1" id="KW-0732">Signal</keyword>
<feature type="signal peptide" evidence="1">
    <location>
        <begin position="1"/>
        <end position="35"/>
    </location>
</feature>
<accession>A0A5N5UYQ7</accession>
<evidence type="ECO:0000256" key="1">
    <source>
        <dbReference type="SAM" id="SignalP"/>
    </source>
</evidence>
<reference evidence="2 3" key="1">
    <citation type="submission" date="2012-10" db="EMBL/GenBank/DDBJ databases">
        <title>The draft sequence of the Mycobacterium pheli genome.</title>
        <authorList>
            <person name="Pettersson B.M.F."/>
            <person name="Das S."/>
            <person name="Dasgupta S."/>
            <person name="Bhattacharya A."/>
            <person name="Kirsebom L.A."/>
        </authorList>
    </citation>
    <scope>NUCLEOTIDE SEQUENCE [LARGE SCALE GENOMIC DNA]</scope>
    <source>
        <strain evidence="2 3">CCUG 21000</strain>
    </source>
</reference>
<evidence type="ECO:0000313" key="3">
    <source>
        <dbReference type="Proteomes" id="UP000325690"/>
    </source>
</evidence>
<dbReference type="RefSeq" id="WP_003891000.1">
    <property type="nucleotide sequence ID" value="NZ_ANBO01000012.1"/>
</dbReference>
<name>A0A5N5UYQ7_MYCPH</name>
<dbReference type="AlphaFoldDB" id="A0A5N5UYQ7"/>
<dbReference type="GeneID" id="74300489"/>
<protein>
    <submittedName>
        <fullName evidence="2">Uncharacterized protein</fullName>
    </submittedName>
</protein>